<reference evidence="1 2" key="1">
    <citation type="submission" date="2018-11" db="EMBL/GenBank/DDBJ databases">
        <title>Genome sequence of Saitozyma podzolica DSM 27192.</title>
        <authorList>
            <person name="Aliyu H."/>
            <person name="Gorte O."/>
            <person name="Ochsenreither K."/>
        </authorList>
    </citation>
    <scope>NUCLEOTIDE SEQUENCE [LARGE SCALE GENOMIC DNA]</scope>
    <source>
        <strain evidence="1 2">DSM 27192</strain>
    </source>
</reference>
<dbReference type="Proteomes" id="UP000279259">
    <property type="component" value="Unassembled WGS sequence"/>
</dbReference>
<dbReference type="AlphaFoldDB" id="A0A427XVB6"/>
<name>A0A427XVB6_9TREE</name>
<accession>A0A427XVB6</accession>
<proteinExistence type="predicted"/>
<sequence>MSLNVTFDDFDPPIVYSNPSDWVTPDPSVNPTWYNASEEVTGVPWHEATYHFTSVPGAKASLNFTSTSLWIYGFVGPSSPSNYSITIDSLSAHPFSQSYSTQNTSFGSGSSSSSGRTLLYGTTGLTYAEHTVELTNWGSGVGLDLVVINAELGADGATLTNSTIDDAQSTVTYTGNWTSEGGDFFNGTSIYTQGPNNSLGFNFSGSGLYIFGDQVDDHGLYSIYLNSSYTPWLDGSSRSAAVATLDGRSGCGGGYKKACEKLGG</sequence>
<protein>
    <submittedName>
        <fullName evidence="1">Uncharacterized protein</fullName>
    </submittedName>
</protein>
<dbReference type="EMBL" id="RSCD01000026">
    <property type="protein sequence ID" value="RSH82819.1"/>
    <property type="molecule type" value="Genomic_DNA"/>
</dbReference>
<organism evidence="1 2">
    <name type="scientific">Saitozyma podzolica</name>
    <dbReference type="NCBI Taxonomy" id="1890683"/>
    <lineage>
        <taxon>Eukaryota</taxon>
        <taxon>Fungi</taxon>
        <taxon>Dikarya</taxon>
        <taxon>Basidiomycota</taxon>
        <taxon>Agaricomycotina</taxon>
        <taxon>Tremellomycetes</taxon>
        <taxon>Tremellales</taxon>
        <taxon>Trimorphomycetaceae</taxon>
        <taxon>Saitozyma</taxon>
    </lineage>
</organism>
<keyword evidence="2" id="KW-1185">Reference proteome</keyword>
<dbReference type="STRING" id="1890683.A0A427XVB6"/>
<dbReference type="Gene3D" id="2.60.120.260">
    <property type="entry name" value="Galactose-binding domain-like"/>
    <property type="match status" value="2"/>
</dbReference>
<comment type="caution">
    <text evidence="1">The sequence shown here is derived from an EMBL/GenBank/DDBJ whole genome shotgun (WGS) entry which is preliminary data.</text>
</comment>
<dbReference type="OrthoDB" id="2563669at2759"/>
<gene>
    <name evidence="1" type="ORF">EHS25_005809</name>
</gene>
<evidence type="ECO:0000313" key="1">
    <source>
        <dbReference type="EMBL" id="RSH82819.1"/>
    </source>
</evidence>
<evidence type="ECO:0000313" key="2">
    <source>
        <dbReference type="Proteomes" id="UP000279259"/>
    </source>
</evidence>